<evidence type="ECO:0000313" key="3">
    <source>
        <dbReference type="Proteomes" id="UP000623467"/>
    </source>
</evidence>
<dbReference type="InterPro" id="IPR002925">
    <property type="entry name" value="Dienelactn_hydro"/>
</dbReference>
<evidence type="ECO:0000313" key="2">
    <source>
        <dbReference type="EMBL" id="KAF7371103.1"/>
    </source>
</evidence>
<dbReference type="Proteomes" id="UP000623467">
    <property type="component" value="Unassembled WGS sequence"/>
</dbReference>
<gene>
    <name evidence="2" type="ORF">MSAN_00745200</name>
</gene>
<feature type="domain" description="Dienelactone hydrolase" evidence="1">
    <location>
        <begin position="181"/>
        <end position="402"/>
    </location>
</feature>
<dbReference type="EMBL" id="JACAZH010000004">
    <property type="protein sequence ID" value="KAF7371103.1"/>
    <property type="molecule type" value="Genomic_DNA"/>
</dbReference>
<organism evidence="2 3">
    <name type="scientific">Mycena sanguinolenta</name>
    <dbReference type="NCBI Taxonomy" id="230812"/>
    <lineage>
        <taxon>Eukaryota</taxon>
        <taxon>Fungi</taxon>
        <taxon>Dikarya</taxon>
        <taxon>Basidiomycota</taxon>
        <taxon>Agaricomycotina</taxon>
        <taxon>Agaricomycetes</taxon>
        <taxon>Agaricomycetidae</taxon>
        <taxon>Agaricales</taxon>
        <taxon>Marasmiineae</taxon>
        <taxon>Mycenaceae</taxon>
        <taxon>Mycena</taxon>
    </lineage>
</organism>
<dbReference type="Gene3D" id="3.40.50.1820">
    <property type="entry name" value="alpha/beta hydrolase"/>
    <property type="match status" value="1"/>
</dbReference>
<protein>
    <submittedName>
        <fullName evidence="2">Dienelactone hydrolase endo-1,3,1,4-beta-D-glucanase</fullName>
    </submittedName>
</protein>
<name>A0A8H6Z1V6_9AGAR</name>
<reference evidence="2" key="1">
    <citation type="submission" date="2020-05" db="EMBL/GenBank/DDBJ databases">
        <title>Mycena genomes resolve the evolution of fungal bioluminescence.</title>
        <authorList>
            <person name="Tsai I.J."/>
        </authorList>
    </citation>
    <scope>NUCLEOTIDE SEQUENCE</scope>
    <source>
        <strain evidence="2">160909Yilan</strain>
    </source>
</reference>
<accession>A0A8H6Z1V6</accession>
<dbReference type="SUPFAM" id="SSF53474">
    <property type="entry name" value="alpha/beta-Hydrolases"/>
    <property type="match status" value="1"/>
</dbReference>
<dbReference type="PANTHER" id="PTHR17630">
    <property type="entry name" value="DIENELACTONE HYDROLASE"/>
    <property type="match status" value="1"/>
</dbReference>
<dbReference type="AlphaFoldDB" id="A0A8H6Z1V6"/>
<dbReference type="OrthoDB" id="17560at2759"/>
<keyword evidence="2" id="KW-0378">Hydrolase</keyword>
<dbReference type="InterPro" id="IPR029058">
    <property type="entry name" value="AB_hydrolase_fold"/>
</dbReference>
<dbReference type="PANTHER" id="PTHR17630:SF44">
    <property type="entry name" value="PROTEIN AIM2"/>
    <property type="match status" value="1"/>
</dbReference>
<dbReference type="Pfam" id="PF01738">
    <property type="entry name" value="DLH"/>
    <property type="match status" value="1"/>
</dbReference>
<dbReference type="GO" id="GO:0016787">
    <property type="term" value="F:hydrolase activity"/>
    <property type="evidence" value="ECO:0007669"/>
    <property type="project" value="UniProtKB-KW"/>
</dbReference>
<comment type="caution">
    <text evidence="2">The sequence shown here is derived from an EMBL/GenBank/DDBJ whole genome shotgun (WGS) entry which is preliminary data.</text>
</comment>
<keyword evidence="3" id="KW-1185">Reference proteome</keyword>
<sequence>MNFMNWVVQHPQSQLSKASKNKSKVKLAEQSAAILGLSLKQAVLEGANSSRMINVIESMEAFYDNEPPFSDFLKTSGALQAALASGVRLRPNHRIHPKRSGLVLNNPNEKIPNLTRTKFYDLCHRCSFSPPRILHNELLQRLYQRRECMNRSLNLLSLTPPQVLPMKELPKVCKIETIGGIECYVATPTIDYPKDKVVLVLTDVFGLALVNNKLLTDDYARNGFKAVTPELFHGDPVPTDAFDPGVNFNIGEWFAKGHDQAHTRPIIDKVIAALKADGVTTFAAVGYCFGGRYVFDLAFENITVASATAHPSLLQIPADLEKYVATSKAPLLINSCTVDTQFPLEAQAKADEVFAGFAPGYKREYFEGCTHGFAVRGDLSDPKVKAGKEGAFKATIEWFIQHM</sequence>
<proteinExistence type="predicted"/>
<evidence type="ECO:0000259" key="1">
    <source>
        <dbReference type="Pfam" id="PF01738"/>
    </source>
</evidence>